<feature type="repeat" description="PPR" evidence="3">
    <location>
        <begin position="308"/>
        <end position="342"/>
    </location>
</feature>
<comment type="similarity">
    <text evidence="1">Belongs to the PPR family. PCMP-H subfamily.</text>
</comment>
<feature type="repeat" description="PPR" evidence="3">
    <location>
        <begin position="277"/>
        <end position="307"/>
    </location>
</feature>
<dbReference type="PANTHER" id="PTHR47926">
    <property type="entry name" value="PENTATRICOPEPTIDE REPEAT-CONTAINING PROTEIN"/>
    <property type="match status" value="1"/>
</dbReference>
<evidence type="ECO:0000313" key="6">
    <source>
        <dbReference type="Proteomes" id="UP001055439"/>
    </source>
</evidence>
<evidence type="ECO:0000256" key="3">
    <source>
        <dbReference type="PROSITE-ProRule" id="PRU00708"/>
    </source>
</evidence>
<dbReference type="Proteomes" id="UP001055439">
    <property type="component" value="Chromosome 2"/>
</dbReference>
<dbReference type="GO" id="GO:0008270">
    <property type="term" value="F:zinc ion binding"/>
    <property type="evidence" value="ECO:0007669"/>
    <property type="project" value="InterPro"/>
</dbReference>
<evidence type="ECO:0000256" key="2">
    <source>
        <dbReference type="ARBA" id="ARBA00022737"/>
    </source>
</evidence>
<feature type="repeat" description="PPR" evidence="3">
    <location>
        <begin position="206"/>
        <end position="240"/>
    </location>
</feature>
<dbReference type="GO" id="GO:0003729">
    <property type="term" value="F:mRNA binding"/>
    <property type="evidence" value="ECO:0007669"/>
    <property type="project" value="UniProtKB-ARBA"/>
</dbReference>
<keyword evidence="6" id="KW-1185">Reference proteome</keyword>
<dbReference type="Pfam" id="PF20431">
    <property type="entry name" value="E_motif"/>
    <property type="match status" value="1"/>
</dbReference>
<dbReference type="EMBL" id="CP097504">
    <property type="protein sequence ID" value="URD86469.1"/>
    <property type="molecule type" value="Genomic_DNA"/>
</dbReference>
<accession>A0A9E7EYW3</accession>
<feature type="domain" description="DYW" evidence="4">
    <location>
        <begin position="624"/>
        <end position="716"/>
    </location>
</feature>
<evidence type="ECO:0000259" key="4">
    <source>
        <dbReference type="Pfam" id="PF14432"/>
    </source>
</evidence>
<sequence>MVESDIGSGGVRVLSCLTRSLDGRYVGCRVAAHGAMIPYSQCIEHLSKYCTSVAKCKQAHTFLLRTALLDDPRCASKLISFLAVSPSGNLGYARRVFAQLRRPPDLFLWNAMIRGHARGSDPPAALSFFRLMLRAGVAPDHHTYPFVLTACARSRALEHGMRFHGETVKAGLDTDVYVLNALLQMYTRCGCFGAAHQLFDGNPHRDVVSFNVIMRGYVLEGFSERALHLLEGMKDTGIKPDEVTLISLVSACSGSGDLDRGRSLHSYANELGLVTKSLNLGNAILDMYCKCGDLESAQSLFNEMEERDLLTWTTMVSGLAKSGSFQEALALFGSMQRNEVRPDEVILVTMLSVCAHMGALDQGKYIHLLMDRQGVNRDVVIETALVNMYAKCGGLEFALQVFEEMRERNVFTWNAVIGGLAMHGHGRRALELFGRMNKERIMPDDVTFIGLLSACSHAGLVDEGLKYFRMMREVYQIRPRMEHFGCVVDMLCRVRLLQDALAFIESMPIRPNVVMWAGLIGACRAAGDIELAERLGQRVIDLEPDICDRYVMLSNLYAGARRWDEALEVRQLMRAKGIEKAPGISWIELNGTVQEFVAGDRSHHRTEQIYTMVEEMWHRVKAAGHVTSTTDVLFNIEEEEKEHSLFFHSEKLAVAFGLISSAPGSPIRITKNLRVCGDCHSFLKAVSEVFGREIIARDRSRFHHFSGGLCSCNDFW</sequence>
<name>A0A9E7EYW3_9LILI</name>
<dbReference type="PROSITE" id="PS51375">
    <property type="entry name" value="PPR"/>
    <property type="match status" value="6"/>
</dbReference>
<dbReference type="Pfam" id="PF12854">
    <property type="entry name" value="PPR_1"/>
    <property type="match status" value="1"/>
</dbReference>
<dbReference type="InterPro" id="IPR046960">
    <property type="entry name" value="PPR_At4g14850-like_plant"/>
</dbReference>
<dbReference type="FunFam" id="1.25.40.10:FF:000427">
    <property type="entry name" value="Pentatricopeptide repeat-containing protein chloroplastic"/>
    <property type="match status" value="1"/>
</dbReference>
<dbReference type="Pfam" id="PF13041">
    <property type="entry name" value="PPR_2"/>
    <property type="match status" value="4"/>
</dbReference>
<gene>
    <name evidence="5" type="ORF">MUK42_27464</name>
</gene>
<proteinExistence type="inferred from homology"/>
<dbReference type="AlphaFoldDB" id="A0A9E7EYW3"/>
<dbReference type="Gene3D" id="1.25.40.10">
    <property type="entry name" value="Tetratricopeptide repeat domain"/>
    <property type="match status" value="4"/>
</dbReference>
<dbReference type="InterPro" id="IPR011990">
    <property type="entry name" value="TPR-like_helical_dom_sf"/>
</dbReference>
<evidence type="ECO:0000313" key="5">
    <source>
        <dbReference type="EMBL" id="URD86469.1"/>
    </source>
</evidence>
<dbReference type="GO" id="GO:0009451">
    <property type="term" value="P:RNA modification"/>
    <property type="evidence" value="ECO:0007669"/>
    <property type="project" value="InterPro"/>
</dbReference>
<dbReference type="NCBIfam" id="TIGR00756">
    <property type="entry name" value="PPR"/>
    <property type="match status" value="6"/>
</dbReference>
<dbReference type="InterPro" id="IPR046848">
    <property type="entry name" value="E_motif"/>
</dbReference>
<keyword evidence="2" id="KW-0677">Repeat</keyword>
<reference evidence="5" key="1">
    <citation type="submission" date="2022-05" db="EMBL/GenBank/DDBJ databases">
        <title>The Musa troglodytarum L. genome provides insights into the mechanism of non-climacteric behaviour and enrichment of carotenoids.</title>
        <authorList>
            <person name="Wang J."/>
        </authorList>
    </citation>
    <scope>NUCLEOTIDE SEQUENCE</scope>
    <source>
        <tissue evidence="5">Leaf</tissue>
    </source>
</reference>
<dbReference type="FunFam" id="1.25.40.10:FF:000690">
    <property type="entry name" value="Pentatricopeptide repeat-containing protein"/>
    <property type="match status" value="1"/>
</dbReference>
<protein>
    <submittedName>
        <fullName evidence="5">PPR repeat</fullName>
    </submittedName>
</protein>
<evidence type="ECO:0000256" key="1">
    <source>
        <dbReference type="ARBA" id="ARBA00006643"/>
    </source>
</evidence>
<dbReference type="PANTHER" id="PTHR47926:SF347">
    <property type="entry name" value="PENTATRICOPEPTIDE REPEAT-CONTAINING PROTEIN"/>
    <property type="match status" value="1"/>
</dbReference>
<dbReference type="FunFam" id="1.25.40.10:FF:000333">
    <property type="entry name" value="Pentatricopeptide repeat-containing protein"/>
    <property type="match status" value="1"/>
</dbReference>
<feature type="repeat" description="PPR" evidence="3">
    <location>
        <begin position="378"/>
        <end position="408"/>
    </location>
</feature>
<dbReference type="Pfam" id="PF14432">
    <property type="entry name" value="DYW_deaminase"/>
    <property type="match status" value="1"/>
</dbReference>
<organism evidence="5 6">
    <name type="scientific">Musa troglodytarum</name>
    <name type="common">fe'i banana</name>
    <dbReference type="NCBI Taxonomy" id="320322"/>
    <lineage>
        <taxon>Eukaryota</taxon>
        <taxon>Viridiplantae</taxon>
        <taxon>Streptophyta</taxon>
        <taxon>Embryophyta</taxon>
        <taxon>Tracheophyta</taxon>
        <taxon>Spermatophyta</taxon>
        <taxon>Magnoliopsida</taxon>
        <taxon>Liliopsida</taxon>
        <taxon>Zingiberales</taxon>
        <taxon>Musaceae</taxon>
        <taxon>Musa</taxon>
    </lineage>
</organism>
<feature type="repeat" description="PPR" evidence="3">
    <location>
        <begin position="105"/>
        <end position="139"/>
    </location>
</feature>
<dbReference type="SUPFAM" id="SSF48452">
    <property type="entry name" value="TPR-like"/>
    <property type="match status" value="2"/>
</dbReference>
<dbReference type="OrthoDB" id="185373at2759"/>
<dbReference type="InterPro" id="IPR032867">
    <property type="entry name" value="DYW_dom"/>
</dbReference>
<dbReference type="InterPro" id="IPR002885">
    <property type="entry name" value="PPR_rpt"/>
</dbReference>
<feature type="repeat" description="PPR" evidence="3">
    <location>
        <begin position="409"/>
        <end position="443"/>
    </location>
</feature>